<feature type="domain" description="DNA-directed RNA polymerase subunit 2 hybrid-binding" evidence="10">
    <location>
        <begin position="722"/>
        <end position="1217"/>
    </location>
</feature>
<dbReference type="InterPro" id="IPR015712">
    <property type="entry name" value="DNA-dir_RNA_pol_su2"/>
</dbReference>
<feature type="domain" description="RNA polymerase Rpb2" evidence="12">
    <location>
        <begin position="282"/>
        <end position="395"/>
    </location>
</feature>
<dbReference type="CDD" id="cd00653">
    <property type="entry name" value="RNA_pol_B_RPB2"/>
    <property type="match status" value="1"/>
</dbReference>
<dbReference type="Gene3D" id="3.90.1100.10">
    <property type="match status" value="2"/>
</dbReference>
<dbReference type="GO" id="GO:0003677">
    <property type="term" value="F:DNA binding"/>
    <property type="evidence" value="ECO:0007669"/>
    <property type="project" value="UniProtKB-UniRule"/>
</dbReference>
<feature type="domain" description="RNA polymerase beta subunit protrusion" evidence="13">
    <location>
        <begin position="22"/>
        <end position="441"/>
    </location>
</feature>
<dbReference type="NCBIfam" id="NF001616">
    <property type="entry name" value="PRK00405.1"/>
    <property type="match status" value="1"/>
</dbReference>
<dbReference type="InterPro" id="IPR019462">
    <property type="entry name" value="DNA-dir_RNA_pol_bsu_external_1"/>
</dbReference>
<comment type="similarity">
    <text evidence="6 7">Belongs to the RNA polymerase beta chain family.</text>
</comment>
<reference evidence="16" key="2">
    <citation type="submission" date="2021-04" db="EMBL/GenBank/DDBJ databases">
        <authorList>
            <person name="Gilroy R."/>
        </authorList>
    </citation>
    <scope>NUCLEOTIDE SEQUENCE</scope>
    <source>
        <strain evidence="16">14975</strain>
    </source>
</reference>
<evidence type="ECO:0000259" key="15">
    <source>
        <dbReference type="Pfam" id="PF10385"/>
    </source>
</evidence>
<dbReference type="InterPro" id="IPR014724">
    <property type="entry name" value="RNA_pol_RPB2_OB-fold"/>
</dbReference>
<dbReference type="GO" id="GO:0032549">
    <property type="term" value="F:ribonucleoside binding"/>
    <property type="evidence" value="ECO:0007669"/>
    <property type="project" value="InterPro"/>
</dbReference>
<feature type="compositionally biased region" description="Acidic residues" evidence="9">
    <location>
        <begin position="1317"/>
        <end position="1356"/>
    </location>
</feature>
<sequence length="1356" mass="151721">MSKPKQERISFGKIKEVIDPPNLIEIQTKSYEEFLQRFTEPDKRLKMGLQAVLTEHFPIESYDGQIKLEYESYSISPPRISDIAAIRSGETYSASLYVKLRLKCGDYSADEDVYMGEIPMITDRGTFVINGAERVIVAQLHRSPGICFEKSHHTNGKPIYSFRIIPDRGSWLEVQFDTSDLMYVFLDRRRRSHKFLATTFLRYLGYETDRSIVEQFYTIQKLKLTDVEGSELEYLIPFEDVKHGDESSRKVTVIAKAYEPLSFAGIKKMVELGITEIEVIDQREEETLVKTLKKDLAHDRESALKEIFRKFRPGDPASVQQAATALDRLFKEEKKYDLTRVGRYKINQKLGLDVPEDCRLIQPIDFLTAIKYLLRLRHGEGQVDDIDHLGNRRVRAVGELIANQCRVGLARTERLVKERMTLCDTTRNDITPSKLINPKALSAVVRDFFGRSQLSQFMDQINPLAELTHKRRLSALGPGGLNRDRAGFEVRDVHPSHYGRICPIETPEGPNIGLINSLCTYARIDEYGFIETPFRRVRKVEKKNEQGEVVDTEVIITNEVDYLTADKEEYHLIAQANNPIDHDDGTGHFTTPRVTAREHGEFIEVDPRRVEYMDVSPKQIISIAAGLIPFLEHDDANRALMGANMQRQGVPLMVNQAPLVGTGIEKKCALDSCAVICAKGPGIVASATAEVIVTTPDGELPVSSQVWLSDPDSVKSDPDKGIYVYHLRKFMRSNASTCINQKPIVSRGDVIKAGDVLADGPCTDGGELALGRNVLVAYMSWYGYNFEDAIIISERLVQQDAYTSIHIEEFEEKARDTKLGPEEITRDIPNVGDEALKNLGSDGVIRIGAEVKPGDILVGKITPKSETDLAPEERLLRAIFGEKAADVKDTSLRVPPGTTGVVMDVRVVRSNAPGSPNVDAEKETQKQRKKVVSEYERDKDSLIDQLTGKLSDRLLGEKIPLEVTRAGTNEVIIPANRKITKTLLRKLAVYHDQIEMNESPVRNQIFEIINAYEPRFADLNEERDRRLDQIEAGAEMDPGVVTEVKVYIATKRKLGVGDKMAGRHGNKGVCSRVLPVEDMPYLEDGTPVDLILNPLGVPSRMNVGQVLEAHLGVAAKALGFKVATPVFDGIDEAKIWDYMSQAKKVEGFTWVGDGKDGTVAGKSRLIDGLTGEYFHYPVVVGYTYMLKLNHLVADKVHARAVGTYSLVTQQPLGGKAQHGGQRFGEMEVWAMEAYGAAYTLQELLTVKSDDVQGRTRIYENIVRGDNSLEAGTPESFNVLIKEMQSLCLNVQPTEKKDRENAPQNTDDFFELLASGEGLDDDDDESAGSDYELEFDADLADEDEESATPDEDEDSEM</sequence>
<reference evidence="16" key="1">
    <citation type="journal article" date="2021" name="PeerJ">
        <title>Extensive microbial diversity within the chicken gut microbiome revealed by metagenomics and culture.</title>
        <authorList>
            <person name="Gilroy R."/>
            <person name="Ravi A."/>
            <person name="Getino M."/>
            <person name="Pursley I."/>
            <person name="Horton D.L."/>
            <person name="Alikhan N.F."/>
            <person name="Baker D."/>
            <person name="Gharbi K."/>
            <person name="Hall N."/>
            <person name="Watson M."/>
            <person name="Adriaenssens E.M."/>
            <person name="Foster-Nyarko E."/>
            <person name="Jarju S."/>
            <person name="Secka A."/>
            <person name="Antonio M."/>
            <person name="Oren A."/>
            <person name="Chaudhuri R.R."/>
            <person name="La Ragione R."/>
            <person name="Hildebrand F."/>
            <person name="Pallen M.J."/>
        </authorList>
    </citation>
    <scope>NUCLEOTIDE SEQUENCE</scope>
    <source>
        <strain evidence="16">14975</strain>
    </source>
</reference>
<evidence type="ECO:0000259" key="12">
    <source>
        <dbReference type="Pfam" id="PF04561"/>
    </source>
</evidence>
<dbReference type="SUPFAM" id="SSF64484">
    <property type="entry name" value="beta and beta-prime subunits of DNA dependent RNA-polymerase"/>
    <property type="match status" value="1"/>
</dbReference>
<name>A0A9D1VAW6_9BACT</name>
<dbReference type="PROSITE" id="PS01166">
    <property type="entry name" value="RNA_POL_BETA"/>
    <property type="match status" value="1"/>
</dbReference>
<gene>
    <name evidence="6 16" type="primary">rpoB</name>
    <name evidence="16" type="ORF">H9862_02155</name>
</gene>
<keyword evidence="1 6" id="KW-0240">DNA-directed RNA polymerase</keyword>
<proteinExistence type="inferred from homology"/>
<dbReference type="EMBL" id="DXFQ01000035">
    <property type="protein sequence ID" value="HIX19390.1"/>
    <property type="molecule type" value="Genomic_DNA"/>
</dbReference>
<evidence type="ECO:0000256" key="6">
    <source>
        <dbReference type="HAMAP-Rule" id="MF_01321"/>
    </source>
</evidence>
<dbReference type="GO" id="GO:0003899">
    <property type="term" value="F:DNA-directed RNA polymerase activity"/>
    <property type="evidence" value="ECO:0007669"/>
    <property type="project" value="UniProtKB-UniRule"/>
</dbReference>
<feature type="compositionally biased region" description="Basic and acidic residues" evidence="9">
    <location>
        <begin position="919"/>
        <end position="933"/>
    </location>
</feature>
<dbReference type="EC" id="2.7.7.6" evidence="6 8"/>
<evidence type="ECO:0000259" key="10">
    <source>
        <dbReference type="Pfam" id="PF00562"/>
    </source>
</evidence>
<dbReference type="HAMAP" id="MF_01321">
    <property type="entry name" value="RNApol_bact_RpoB"/>
    <property type="match status" value="1"/>
</dbReference>
<dbReference type="InterPro" id="IPR007645">
    <property type="entry name" value="RNA_pol_Rpb2_3"/>
</dbReference>
<comment type="catalytic activity">
    <reaction evidence="5 6 8">
        <text>RNA(n) + a ribonucleoside 5'-triphosphate = RNA(n+1) + diphosphate</text>
        <dbReference type="Rhea" id="RHEA:21248"/>
        <dbReference type="Rhea" id="RHEA-COMP:14527"/>
        <dbReference type="Rhea" id="RHEA-COMP:17342"/>
        <dbReference type="ChEBI" id="CHEBI:33019"/>
        <dbReference type="ChEBI" id="CHEBI:61557"/>
        <dbReference type="ChEBI" id="CHEBI:140395"/>
        <dbReference type="EC" id="2.7.7.6"/>
    </reaction>
</comment>
<dbReference type="Pfam" id="PF04560">
    <property type="entry name" value="RNA_pol_Rpb2_7"/>
    <property type="match status" value="1"/>
</dbReference>
<evidence type="ECO:0000256" key="3">
    <source>
        <dbReference type="ARBA" id="ARBA00022695"/>
    </source>
</evidence>
<dbReference type="PANTHER" id="PTHR20856">
    <property type="entry name" value="DNA-DIRECTED RNA POLYMERASE I SUBUNIT 2"/>
    <property type="match status" value="1"/>
</dbReference>
<dbReference type="GO" id="GO:0006351">
    <property type="term" value="P:DNA-templated transcription"/>
    <property type="evidence" value="ECO:0007669"/>
    <property type="project" value="UniProtKB-UniRule"/>
</dbReference>
<comment type="caution">
    <text evidence="16">The sequence shown here is derived from an EMBL/GenBank/DDBJ whole genome shotgun (WGS) entry which is preliminary data.</text>
</comment>
<evidence type="ECO:0000256" key="1">
    <source>
        <dbReference type="ARBA" id="ARBA00022478"/>
    </source>
</evidence>
<evidence type="ECO:0000256" key="7">
    <source>
        <dbReference type="RuleBase" id="RU000434"/>
    </source>
</evidence>
<protein>
    <recommendedName>
        <fullName evidence="6 8">DNA-directed RNA polymerase subunit beta</fullName>
        <shortName evidence="6">RNAP subunit beta</shortName>
        <ecNumber evidence="6 8">2.7.7.6</ecNumber>
    </recommendedName>
    <alternativeName>
        <fullName evidence="6">RNA polymerase subunit beta</fullName>
    </alternativeName>
    <alternativeName>
        <fullName evidence="6">Transcriptase subunit beta</fullName>
    </alternativeName>
</protein>
<dbReference type="InterPro" id="IPR042107">
    <property type="entry name" value="DNA-dir_RNA_pol_bsu_ext_1_sf"/>
</dbReference>
<evidence type="ECO:0000256" key="4">
    <source>
        <dbReference type="ARBA" id="ARBA00023163"/>
    </source>
</evidence>
<evidence type="ECO:0000313" key="17">
    <source>
        <dbReference type="Proteomes" id="UP000823964"/>
    </source>
</evidence>
<dbReference type="InterPro" id="IPR007641">
    <property type="entry name" value="RNA_pol_Rpb2_7"/>
</dbReference>
<comment type="function">
    <text evidence="6 8">DNA-dependent RNA polymerase catalyzes the transcription of DNA into RNA using the four ribonucleoside triphosphates as substrates.</text>
</comment>
<dbReference type="InterPro" id="IPR037033">
    <property type="entry name" value="DNA-dir_RNAP_su2_hyb_sf"/>
</dbReference>
<dbReference type="InterPro" id="IPR007642">
    <property type="entry name" value="RNA_pol_Rpb2_2"/>
</dbReference>
<feature type="region of interest" description="Disordered" evidence="9">
    <location>
        <begin position="911"/>
        <end position="933"/>
    </location>
</feature>
<dbReference type="Pfam" id="PF10385">
    <property type="entry name" value="RNA_pol_Rpb2_45"/>
    <property type="match status" value="1"/>
</dbReference>
<feature type="domain" description="DNA-directed RNA polymerase beta subunit external 1" evidence="15">
    <location>
        <begin position="549"/>
        <end position="616"/>
    </location>
</feature>
<evidence type="ECO:0000313" key="16">
    <source>
        <dbReference type="EMBL" id="HIX19390.1"/>
    </source>
</evidence>
<dbReference type="Gene3D" id="2.40.50.100">
    <property type="match status" value="1"/>
</dbReference>
<dbReference type="InterPro" id="IPR007120">
    <property type="entry name" value="DNA-dir_RNAP_su2_dom"/>
</dbReference>
<evidence type="ECO:0000259" key="13">
    <source>
        <dbReference type="Pfam" id="PF04563"/>
    </source>
</evidence>
<dbReference type="InterPro" id="IPR007644">
    <property type="entry name" value="RNA_pol_bsu_protrusion"/>
</dbReference>
<evidence type="ECO:0000259" key="14">
    <source>
        <dbReference type="Pfam" id="PF04565"/>
    </source>
</evidence>
<dbReference type="Gene3D" id="2.40.270.10">
    <property type="entry name" value="DNA-directed RNA polymerase, subunit 2, domain 6"/>
    <property type="match status" value="1"/>
</dbReference>
<dbReference type="InterPro" id="IPR010243">
    <property type="entry name" value="RNA_pol_bsu_bac"/>
</dbReference>
<dbReference type="Pfam" id="PF04563">
    <property type="entry name" value="RNA_pol_Rpb2_1"/>
    <property type="match status" value="1"/>
</dbReference>
<dbReference type="InterPro" id="IPR037034">
    <property type="entry name" value="RNA_pol_Rpb2_2_sf"/>
</dbReference>
<dbReference type="Pfam" id="PF00562">
    <property type="entry name" value="RNA_pol_Rpb2_6"/>
    <property type="match status" value="1"/>
</dbReference>
<dbReference type="Gene3D" id="2.40.50.150">
    <property type="match status" value="1"/>
</dbReference>
<feature type="region of interest" description="Disordered" evidence="9">
    <location>
        <begin position="1294"/>
        <end position="1356"/>
    </location>
</feature>
<organism evidence="16 17">
    <name type="scientific">Candidatus Akkermansia intestinigallinarum</name>
    <dbReference type="NCBI Taxonomy" id="2838431"/>
    <lineage>
        <taxon>Bacteria</taxon>
        <taxon>Pseudomonadati</taxon>
        <taxon>Verrucomicrobiota</taxon>
        <taxon>Verrucomicrobiia</taxon>
        <taxon>Verrucomicrobiales</taxon>
        <taxon>Akkermansiaceae</taxon>
        <taxon>Akkermansia</taxon>
    </lineage>
</organism>
<dbReference type="Proteomes" id="UP000823964">
    <property type="component" value="Unassembled WGS sequence"/>
</dbReference>
<dbReference type="NCBIfam" id="TIGR02013">
    <property type="entry name" value="rpoB"/>
    <property type="match status" value="1"/>
</dbReference>
<dbReference type="InterPro" id="IPR007121">
    <property type="entry name" value="RNA_pol_bsu_CS"/>
</dbReference>
<dbReference type="FunFam" id="3.90.1800.10:FF:000001">
    <property type="entry name" value="DNA-directed RNA polymerase subunit beta"/>
    <property type="match status" value="1"/>
</dbReference>
<keyword evidence="3 6" id="KW-0548">Nucleotidyltransferase</keyword>
<evidence type="ECO:0000256" key="8">
    <source>
        <dbReference type="RuleBase" id="RU363031"/>
    </source>
</evidence>
<comment type="subunit">
    <text evidence="6 8">The RNAP catalytic core consists of 2 alpha, 1 beta, 1 beta' and 1 omega subunit. When a sigma factor is associated with the core the holoenzyme is formed, which can initiate transcription.</text>
</comment>
<evidence type="ECO:0000256" key="2">
    <source>
        <dbReference type="ARBA" id="ARBA00022679"/>
    </source>
</evidence>
<feature type="domain" description="RNA polymerase Rpb2" evidence="14">
    <location>
        <begin position="456"/>
        <end position="524"/>
    </location>
</feature>
<keyword evidence="2 6" id="KW-0808">Transferase</keyword>
<dbReference type="Gene3D" id="3.90.1800.10">
    <property type="entry name" value="RNA polymerase alpha subunit dimerisation domain"/>
    <property type="match status" value="1"/>
</dbReference>
<evidence type="ECO:0000259" key="11">
    <source>
        <dbReference type="Pfam" id="PF04560"/>
    </source>
</evidence>
<evidence type="ECO:0000256" key="5">
    <source>
        <dbReference type="ARBA" id="ARBA00048552"/>
    </source>
</evidence>
<dbReference type="Pfam" id="PF04561">
    <property type="entry name" value="RNA_pol_Rpb2_2"/>
    <property type="match status" value="1"/>
</dbReference>
<keyword evidence="4 6" id="KW-0804">Transcription</keyword>
<dbReference type="Gene3D" id="3.90.1110.10">
    <property type="entry name" value="RNA polymerase Rpb2, domain 2"/>
    <property type="match status" value="1"/>
</dbReference>
<dbReference type="GO" id="GO:0000428">
    <property type="term" value="C:DNA-directed RNA polymerase complex"/>
    <property type="evidence" value="ECO:0007669"/>
    <property type="project" value="UniProtKB-KW"/>
</dbReference>
<dbReference type="Pfam" id="PF04565">
    <property type="entry name" value="RNA_pol_Rpb2_3"/>
    <property type="match status" value="1"/>
</dbReference>
<evidence type="ECO:0000256" key="9">
    <source>
        <dbReference type="SAM" id="MobiDB-lite"/>
    </source>
</evidence>
<feature type="domain" description="RNA polymerase Rpb2" evidence="11">
    <location>
        <begin position="1219"/>
        <end position="1292"/>
    </location>
</feature>
<dbReference type="Gene3D" id="2.30.150.10">
    <property type="entry name" value="DNA-directed RNA polymerase, beta subunit, external 1 domain"/>
    <property type="match status" value="1"/>
</dbReference>
<accession>A0A9D1VAW6</accession>